<keyword evidence="2" id="KW-1185">Reference proteome</keyword>
<name>A0A8S1TW28_9CILI</name>
<dbReference type="AlphaFoldDB" id="A0A8S1TW28"/>
<organism evidence="1 2">
    <name type="scientific">Paramecium pentaurelia</name>
    <dbReference type="NCBI Taxonomy" id="43138"/>
    <lineage>
        <taxon>Eukaryota</taxon>
        <taxon>Sar</taxon>
        <taxon>Alveolata</taxon>
        <taxon>Ciliophora</taxon>
        <taxon>Intramacronucleata</taxon>
        <taxon>Oligohymenophorea</taxon>
        <taxon>Peniculida</taxon>
        <taxon>Parameciidae</taxon>
        <taxon>Paramecium</taxon>
    </lineage>
</organism>
<comment type="caution">
    <text evidence="1">The sequence shown here is derived from an EMBL/GenBank/DDBJ whole genome shotgun (WGS) entry which is preliminary data.</text>
</comment>
<dbReference type="Proteomes" id="UP000689195">
    <property type="component" value="Unassembled WGS sequence"/>
</dbReference>
<accession>A0A8S1TW28</accession>
<sequence>MMKYKSSSKFIIKNLELYKIQKALQHYIIQYHLTRYYDRIKEYANKQTKIQQNSNQNDYKKFFQPKLNIDYEENTKKKRNNLKIYSKDMKIFYLRVTIR</sequence>
<evidence type="ECO:0000313" key="2">
    <source>
        <dbReference type="Proteomes" id="UP000689195"/>
    </source>
</evidence>
<protein>
    <submittedName>
        <fullName evidence="1">Uncharacterized protein</fullName>
    </submittedName>
</protein>
<proteinExistence type="predicted"/>
<evidence type="ECO:0000313" key="1">
    <source>
        <dbReference type="EMBL" id="CAD8155279.1"/>
    </source>
</evidence>
<dbReference type="EMBL" id="CAJJDO010000027">
    <property type="protein sequence ID" value="CAD8155279.1"/>
    <property type="molecule type" value="Genomic_DNA"/>
</dbReference>
<reference evidence="1" key="1">
    <citation type="submission" date="2021-01" db="EMBL/GenBank/DDBJ databases">
        <authorList>
            <consortium name="Genoscope - CEA"/>
            <person name="William W."/>
        </authorList>
    </citation>
    <scope>NUCLEOTIDE SEQUENCE</scope>
</reference>
<gene>
    <name evidence="1" type="ORF">PPENT_87.1.T0270003</name>
</gene>